<dbReference type="PROSITE" id="PS50011">
    <property type="entry name" value="PROTEIN_KINASE_DOM"/>
    <property type="match status" value="1"/>
</dbReference>
<sequence>MENPMQKIYERFPPRLHFEEGNVTFRKGRWLGNGGYALCFEAISEENGKVFACKVIPKKMLKRTRLLRLRDEIKFLYSLKHNNIVKLHFHFDDKNYLFLFLELCDESLLDRLKSNDFEPTKIRSYFLQIASACSYMHKKGLVHRDLKLANILLKNGKIKIADFGLSIQLDSPDDKILTKVTGTKAYLAPEVLSHQPSGVKADCWSLGCALYALTFHQLPYNGESRREILTNVLTQDTPIPFTTEKSLKQLLIGLLQIDPEKRLSMDEVINSDFIRKGWPLRKTIREFYKKVTRKFNL</sequence>
<protein>
    <submittedName>
        <fullName evidence="9">PLK3</fullName>
    </submittedName>
</protein>
<keyword evidence="5 6" id="KW-0067">ATP-binding</keyword>
<evidence type="ECO:0000313" key="11">
    <source>
        <dbReference type="Proteomes" id="UP001235939"/>
    </source>
</evidence>
<evidence type="ECO:0000256" key="3">
    <source>
        <dbReference type="ARBA" id="ARBA00022741"/>
    </source>
</evidence>
<dbReference type="SUPFAM" id="SSF56112">
    <property type="entry name" value="Protein kinase-like (PK-like)"/>
    <property type="match status" value="1"/>
</dbReference>
<keyword evidence="4" id="KW-0418">Kinase</keyword>
<evidence type="ECO:0000259" key="8">
    <source>
        <dbReference type="PROSITE" id="PS50011"/>
    </source>
</evidence>
<dbReference type="EMBL" id="CP092878">
    <property type="protein sequence ID" value="UYV78155.1"/>
    <property type="molecule type" value="Genomic_DNA"/>
</dbReference>
<keyword evidence="3 6" id="KW-0547">Nucleotide-binding</keyword>
<accession>A0ABY6LBR0</accession>
<dbReference type="SMART" id="SM00220">
    <property type="entry name" value="S_TKc"/>
    <property type="match status" value="1"/>
</dbReference>
<proteinExistence type="inferred from homology"/>
<evidence type="ECO:0000256" key="5">
    <source>
        <dbReference type="ARBA" id="ARBA00022840"/>
    </source>
</evidence>
<dbReference type="PROSITE" id="PS00108">
    <property type="entry name" value="PROTEIN_KINASE_ST"/>
    <property type="match status" value="1"/>
</dbReference>
<keyword evidence="11" id="KW-1185">Reference proteome</keyword>
<organism evidence="9 11">
    <name type="scientific">Cordylochernes scorpioides</name>
    <dbReference type="NCBI Taxonomy" id="51811"/>
    <lineage>
        <taxon>Eukaryota</taxon>
        <taxon>Metazoa</taxon>
        <taxon>Ecdysozoa</taxon>
        <taxon>Arthropoda</taxon>
        <taxon>Chelicerata</taxon>
        <taxon>Arachnida</taxon>
        <taxon>Pseudoscorpiones</taxon>
        <taxon>Cheliferoidea</taxon>
        <taxon>Chernetidae</taxon>
        <taxon>Cordylochernes</taxon>
    </lineage>
</organism>
<feature type="domain" description="Protein kinase" evidence="8">
    <location>
        <begin position="25"/>
        <end position="274"/>
    </location>
</feature>
<evidence type="ECO:0000256" key="6">
    <source>
        <dbReference type="PROSITE-ProRule" id="PRU10141"/>
    </source>
</evidence>
<evidence type="ECO:0000256" key="4">
    <source>
        <dbReference type="ARBA" id="ARBA00022777"/>
    </source>
</evidence>
<dbReference type="InterPro" id="IPR008271">
    <property type="entry name" value="Ser/Thr_kinase_AS"/>
</dbReference>
<keyword evidence="2" id="KW-0808">Transferase</keyword>
<dbReference type="Pfam" id="PF00069">
    <property type="entry name" value="Pkinase"/>
    <property type="match status" value="1"/>
</dbReference>
<gene>
    <name evidence="9" type="ORF">LAZ67_16000303</name>
    <name evidence="10" type="ORF">LAZ67_16000304</name>
</gene>
<dbReference type="InterPro" id="IPR000719">
    <property type="entry name" value="Prot_kinase_dom"/>
</dbReference>
<dbReference type="PIRSF" id="PIRSF000654">
    <property type="entry name" value="Integrin-linked_kinase"/>
    <property type="match status" value="1"/>
</dbReference>
<dbReference type="EMBL" id="CP092878">
    <property type="protein sequence ID" value="UYV78154.1"/>
    <property type="molecule type" value="Genomic_DNA"/>
</dbReference>
<dbReference type="PROSITE" id="PS00107">
    <property type="entry name" value="PROTEIN_KINASE_ATP"/>
    <property type="match status" value="1"/>
</dbReference>
<dbReference type="PANTHER" id="PTHR24345:SF91">
    <property type="entry name" value="SERINE_THREONINE-PROTEIN KINASE PLK4"/>
    <property type="match status" value="1"/>
</dbReference>
<dbReference type="PANTHER" id="PTHR24345">
    <property type="entry name" value="SERINE/THREONINE-PROTEIN KINASE PLK"/>
    <property type="match status" value="1"/>
</dbReference>
<dbReference type="Gene3D" id="3.30.200.20">
    <property type="entry name" value="Phosphorylase Kinase, domain 1"/>
    <property type="match status" value="1"/>
</dbReference>
<feature type="binding site" evidence="6">
    <location>
        <position position="59"/>
    </location>
    <ligand>
        <name>ATP</name>
        <dbReference type="ChEBI" id="CHEBI:30616"/>
    </ligand>
</feature>
<dbReference type="Gene3D" id="1.10.510.10">
    <property type="entry name" value="Transferase(Phosphotransferase) domain 1"/>
    <property type="match status" value="1"/>
</dbReference>
<evidence type="ECO:0000313" key="9">
    <source>
        <dbReference type="EMBL" id="UYV78154.1"/>
    </source>
</evidence>
<evidence type="ECO:0000256" key="1">
    <source>
        <dbReference type="ARBA" id="ARBA00022527"/>
    </source>
</evidence>
<dbReference type="InterPro" id="IPR011009">
    <property type="entry name" value="Kinase-like_dom_sf"/>
</dbReference>
<comment type="similarity">
    <text evidence="7">Belongs to the protein kinase superfamily.</text>
</comment>
<evidence type="ECO:0000256" key="2">
    <source>
        <dbReference type="ARBA" id="ARBA00022679"/>
    </source>
</evidence>
<dbReference type="Proteomes" id="UP001235939">
    <property type="component" value="Chromosome 16"/>
</dbReference>
<dbReference type="InterPro" id="IPR017441">
    <property type="entry name" value="Protein_kinase_ATP_BS"/>
</dbReference>
<evidence type="ECO:0000313" key="10">
    <source>
        <dbReference type="EMBL" id="UYV78155.1"/>
    </source>
</evidence>
<reference evidence="9 11" key="1">
    <citation type="submission" date="2022-01" db="EMBL/GenBank/DDBJ databases">
        <title>A chromosomal length assembly of Cordylochernes scorpioides.</title>
        <authorList>
            <person name="Zeh D."/>
            <person name="Zeh J."/>
        </authorList>
    </citation>
    <scope>NUCLEOTIDE SEQUENCE [LARGE SCALE GENOMIC DNA]</scope>
    <source>
        <strain evidence="9">IN4F17</strain>
        <tissue evidence="9">Whole Body</tissue>
    </source>
</reference>
<evidence type="ECO:0000256" key="7">
    <source>
        <dbReference type="RuleBase" id="RU000304"/>
    </source>
</evidence>
<name>A0ABY6LBR0_9ARAC</name>
<keyword evidence="1 7" id="KW-0723">Serine/threonine-protein kinase</keyword>